<proteinExistence type="predicted"/>
<name>A0A0F8VVR4_9ZZZZ</name>
<protein>
    <submittedName>
        <fullName evidence="1">Uncharacterized protein</fullName>
    </submittedName>
</protein>
<reference evidence="1" key="1">
    <citation type="journal article" date="2015" name="Nature">
        <title>Complex archaea that bridge the gap between prokaryotes and eukaryotes.</title>
        <authorList>
            <person name="Spang A."/>
            <person name="Saw J.H."/>
            <person name="Jorgensen S.L."/>
            <person name="Zaremba-Niedzwiedzka K."/>
            <person name="Martijn J."/>
            <person name="Lind A.E."/>
            <person name="van Eijk R."/>
            <person name="Schleper C."/>
            <person name="Guy L."/>
            <person name="Ettema T.J."/>
        </authorList>
    </citation>
    <scope>NUCLEOTIDE SEQUENCE</scope>
</reference>
<sequence length="149" mass="16763">MKLDIMERVKLLEVLPPQGDLITLKILRKLRETLSFSEAELKLFDTSYEYMCPHRSEETGRLVKCENKGFFVAQPTCGMHDELMLPTGEMNLQIPPAALAKTKEIHLGTQALGIAASALKQLNNSGQLTEAHVSLYEKFFPPDDKDTED</sequence>
<gene>
    <name evidence="1" type="ORF">LCGC14_3144970</name>
</gene>
<evidence type="ECO:0000313" key="1">
    <source>
        <dbReference type="EMBL" id="KKK48453.1"/>
    </source>
</evidence>
<comment type="caution">
    <text evidence="1">The sequence shown here is derived from an EMBL/GenBank/DDBJ whole genome shotgun (WGS) entry which is preliminary data.</text>
</comment>
<dbReference type="EMBL" id="LAZR01069056">
    <property type="protein sequence ID" value="KKK48453.1"/>
    <property type="molecule type" value="Genomic_DNA"/>
</dbReference>
<accession>A0A0F8VVR4</accession>
<dbReference type="AlphaFoldDB" id="A0A0F8VVR4"/>
<organism evidence="1">
    <name type="scientific">marine sediment metagenome</name>
    <dbReference type="NCBI Taxonomy" id="412755"/>
    <lineage>
        <taxon>unclassified sequences</taxon>
        <taxon>metagenomes</taxon>
        <taxon>ecological metagenomes</taxon>
    </lineage>
</organism>